<dbReference type="AlphaFoldDB" id="A0AAW2ZGH3"/>
<evidence type="ECO:0000256" key="1">
    <source>
        <dbReference type="SAM" id="MobiDB-lite"/>
    </source>
</evidence>
<feature type="chain" id="PRO_5044002681" evidence="2">
    <location>
        <begin position="20"/>
        <end position="92"/>
    </location>
</feature>
<keyword evidence="4" id="KW-1185">Reference proteome</keyword>
<proteinExistence type="predicted"/>
<name>A0AAW2ZGH3_9EUKA</name>
<feature type="region of interest" description="Disordered" evidence="1">
    <location>
        <begin position="66"/>
        <end position="92"/>
    </location>
</feature>
<reference evidence="3 4" key="1">
    <citation type="submission" date="2024-03" db="EMBL/GenBank/DDBJ databases">
        <title>The Acrasis kona genome and developmental transcriptomes reveal deep origins of eukaryotic multicellular pathways.</title>
        <authorList>
            <person name="Sheikh S."/>
            <person name="Fu C.-J."/>
            <person name="Brown M.W."/>
            <person name="Baldauf S.L."/>
        </authorList>
    </citation>
    <scope>NUCLEOTIDE SEQUENCE [LARGE SCALE GENOMIC DNA]</scope>
    <source>
        <strain evidence="3 4">ATCC MYA-3509</strain>
    </source>
</reference>
<keyword evidence="2" id="KW-0732">Signal</keyword>
<organism evidence="3 4">
    <name type="scientific">Acrasis kona</name>
    <dbReference type="NCBI Taxonomy" id="1008807"/>
    <lineage>
        <taxon>Eukaryota</taxon>
        <taxon>Discoba</taxon>
        <taxon>Heterolobosea</taxon>
        <taxon>Tetramitia</taxon>
        <taxon>Eutetramitia</taxon>
        <taxon>Acrasidae</taxon>
        <taxon>Acrasis</taxon>
    </lineage>
</organism>
<gene>
    <name evidence="3" type="ORF">AKO1_015770</name>
</gene>
<protein>
    <submittedName>
        <fullName evidence="3">Uncharacterized protein</fullName>
    </submittedName>
</protein>
<evidence type="ECO:0000313" key="3">
    <source>
        <dbReference type="EMBL" id="KAL0488545.1"/>
    </source>
</evidence>
<accession>A0AAW2ZGH3</accession>
<evidence type="ECO:0000313" key="4">
    <source>
        <dbReference type="Proteomes" id="UP001431209"/>
    </source>
</evidence>
<evidence type="ECO:0000256" key="2">
    <source>
        <dbReference type="SAM" id="SignalP"/>
    </source>
</evidence>
<comment type="caution">
    <text evidence="3">The sequence shown here is derived from an EMBL/GenBank/DDBJ whole genome shotgun (WGS) entry which is preliminary data.</text>
</comment>
<feature type="compositionally biased region" description="Acidic residues" evidence="1">
    <location>
        <begin position="72"/>
        <end position="92"/>
    </location>
</feature>
<feature type="signal peptide" evidence="2">
    <location>
        <begin position="1"/>
        <end position="19"/>
    </location>
</feature>
<sequence>MKLILALFIVVLLAVTLYAQDVENLEGMEEMEKENTLFAVANDVRPQSVQVQEQFYGNVLSAFEQQLSSNSEQEDDQVEMDAGDDDFDQNSD</sequence>
<dbReference type="EMBL" id="JAOPGA020001448">
    <property type="protein sequence ID" value="KAL0488545.1"/>
    <property type="molecule type" value="Genomic_DNA"/>
</dbReference>
<dbReference type="Proteomes" id="UP001431209">
    <property type="component" value="Unassembled WGS sequence"/>
</dbReference>